<keyword evidence="3" id="KW-1185">Reference proteome</keyword>
<dbReference type="Proteomes" id="UP001318860">
    <property type="component" value="Unassembled WGS sequence"/>
</dbReference>
<dbReference type="EMBL" id="JABTTQ020002842">
    <property type="protein sequence ID" value="KAK6121762.1"/>
    <property type="molecule type" value="Genomic_DNA"/>
</dbReference>
<accession>A0ABR0UGT1</accession>
<proteinExistence type="predicted"/>
<reference evidence="2 3" key="1">
    <citation type="journal article" date="2021" name="Comput. Struct. Biotechnol. J.">
        <title>De novo genome assembly of the potent medicinal plant Rehmannia glutinosa using nanopore technology.</title>
        <authorList>
            <person name="Ma L."/>
            <person name="Dong C."/>
            <person name="Song C."/>
            <person name="Wang X."/>
            <person name="Zheng X."/>
            <person name="Niu Y."/>
            <person name="Chen S."/>
            <person name="Feng W."/>
        </authorList>
    </citation>
    <scope>NUCLEOTIDE SEQUENCE [LARGE SCALE GENOMIC DNA]</scope>
    <source>
        <strain evidence="2">DH-2019</strain>
    </source>
</reference>
<dbReference type="InterPro" id="IPR025558">
    <property type="entry name" value="DUF4283"/>
</dbReference>
<sequence length="205" mass="22891">MGQAPFGLPPLSSGRMTTNQTHRKIIPNEDETVGELPNNGENSDAQIFNSLILVGTVLGKRTVSWQAFQNVVSAMWSPVHGVIVKKLDNNRYLFVFKHPKDRNRALTEGPWTFDKFLIVLAEVGENESPNNVALEWSEFSIQIQGLPLNKINHTVAAHLGNIIGKFISADIEEGRYDSTLRIRVAIDINKPLKRILQVAREGVNL</sequence>
<dbReference type="InterPro" id="IPR040256">
    <property type="entry name" value="At4g02000-like"/>
</dbReference>
<dbReference type="PANTHER" id="PTHR31286:SF178">
    <property type="entry name" value="DUF4283 DOMAIN-CONTAINING PROTEIN"/>
    <property type="match status" value="1"/>
</dbReference>
<feature type="domain" description="DUF4283" evidence="1">
    <location>
        <begin position="51"/>
        <end position="129"/>
    </location>
</feature>
<evidence type="ECO:0000313" key="2">
    <source>
        <dbReference type="EMBL" id="KAK6121762.1"/>
    </source>
</evidence>
<comment type="caution">
    <text evidence="2">The sequence shown here is derived from an EMBL/GenBank/DDBJ whole genome shotgun (WGS) entry which is preliminary data.</text>
</comment>
<dbReference type="PANTHER" id="PTHR31286">
    <property type="entry name" value="GLYCINE-RICH CELL WALL STRUCTURAL PROTEIN 1.8-LIKE"/>
    <property type="match status" value="1"/>
</dbReference>
<dbReference type="Pfam" id="PF14111">
    <property type="entry name" value="DUF4283"/>
    <property type="match status" value="1"/>
</dbReference>
<evidence type="ECO:0000259" key="1">
    <source>
        <dbReference type="Pfam" id="PF14111"/>
    </source>
</evidence>
<evidence type="ECO:0000313" key="3">
    <source>
        <dbReference type="Proteomes" id="UP001318860"/>
    </source>
</evidence>
<gene>
    <name evidence="2" type="ORF">DH2020_044491</name>
</gene>
<name>A0ABR0UGT1_REHGL</name>
<organism evidence="2 3">
    <name type="scientific">Rehmannia glutinosa</name>
    <name type="common">Chinese foxglove</name>
    <dbReference type="NCBI Taxonomy" id="99300"/>
    <lineage>
        <taxon>Eukaryota</taxon>
        <taxon>Viridiplantae</taxon>
        <taxon>Streptophyta</taxon>
        <taxon>Embryophyta</taxon>
        <taxon>Tracheophyta</taxon>
        <taxon>Spermatophyta</taxon>
        <taxon>Magnoliopsida</taxon>
        <taxon>eudicotyledons</taxon>
        <taxon>Gunneridae</taxon>
        <taxon>Pentapetalae</taxon>
        <taxon>asterids</taxon>
        <taxon>lamiids</taxon>
        <taxon>Lamiales</taxon>
        <taxon>Orobanchaceae</taxon>
        <taxon>Rehmannieae</taxon>
        <taxon>Rehmannia</taxon>
    </lineage>
</organism>
<protein>
    <recommendedName>
        <fullName evidence="1">DUF4283 domain-containing protein</fullName>
    </recommendedName>
</protein>